<organism evidence="2 3">
    <name type="scientific">Entomomonas asaccharolytica</name>
    <dbReference type="NCBI Taxonomy" id="2785331"/>
    <lineage>
        <taxon>Bacteria</taxon>
        <taxon>Pseudomonadati</taxon>
        <taxon>Pseudomonadota</taxon>
        <taxon>Gammaproteobacteria</taxon>
        <taxon>Pseudomonadales</taxon>
        <taxon>Pseudomonadaceae</taxon>
        <taxon>Entomomonas</taxon>
    </lineage>
</organism>
<evidence type="ECO:0000313" key="2">
    <source>
        <dbReference type="EMBL" id="QQP86752.1"/>
    </source>
</evidence>
<evidence type="ECO:0000256" key="1">
    <source>
        <dbReference type="SAM" id="Phobius"/>
    </source>
</evidence>
<dbReference type="KEGG" id="eaz:JHT90_05810"/>
<keyword evidence="1" id="KW-0472">Membrane</keyword>
<keyword evidence="1" id="KW-1133">Transmembrane helix</keyword>
<gene>
    <name evidence="2" type="ORF">JHT90_05810</name>
</gene>
<dbReference type="Proteomes" id="UP000595278">
    <property type="component" value="Chromosome"/>
</dbReference>
<evidence type="ECO:0000313" key="3">
    <source>
        <dbReference type="Proteomes" id="UP000595278"/>
    </source>
</evidence>
<reference evidence="2 3" key="1">
    <citation type="submission" date="2021-01" db="EMBL/GenBank/DDBJ databases">
        <title>Entomomonas sp. F2A isolated from a house cricket (Acheta domesticus).</title>
        <authorList>
            <person name="Spergser J."/>
            <person name="Busse H.-J."/>
        </authorList>
    </citation>
    <scope>NUCLEOTIDE SEQUENCE [LARGE SCALE GENOMIC DNA]</scope>
    <source>
        <strain evidence="2 3">F2A</strain>
    </source>
</reference>
<dbReference type="AlphaFoldDB" id="A0A974RY34"/>
<keyword evidence="3" id="KW-1185">Reference proteome</keyword>
<dbReference type="EMBL" id="CP067393">
    <property type="protein sequence ID" value="QQP86752.1"/>
    <property type="molecule type" value="Genomic_DNA"/>
</dbReference>
<keyword evidence="1" id="KW-0812">Transmembrane</keyword>
<feature type="transmembrane region" description="Helical" evidence="1">
    <location>
        <begin position="91"/>
        <end position="112"/>
    </location>
</feature>
<sequence>MNKTNKHINISQPPTSNEKDNIDMYALVFYDRAKEVYHIAYLTIFMMIAAIALAIKPPTILLDNNMQTWFCLIAMTAAIFLSIKHIRRFKLLNLVIIIFLICIGGATIFLTWSVTNILPYFIGTPVKITFTISSENDWQQIWQSPNNPQLSFTIRAHKTYRSYQKKQQPHVQFTVYKTPFRLNGIDNYEYQKLANKNNRWK</sequence>
<accession>A0A974RY34</accession>
<name>A0A974RY34_9GAMM</name>
<feature type="transmembrane region" description="Helical" evidence="1">
    <location>
        <begin position="36"/>
        <end position="55"/>
    </location>
</feature>
<dbReference type="RefSeq" id="WP_201095133.1">
    <property type="nucleotide sequence ID" value="NZ_CP067393.1"/>
</dbReference>
<proteinExistence type="predicted"/>
<feature type="transmembrane region" description="Helical" evidence="1">
    <location>
        <begin position="67"/>
        <end position="84"/>
    </location>
</feature>
<protein>
    <submittedName>
        <fullName evidence="2">Uncharacterized protein</fullName>
    </submittedName>
</protein>